<keyword evidence="2" id="KW-1185">Reference proteome</keyword>
<protein>
    <submittedName>
        <fullName evidence="1">Uncharacterized protein</fullName>
    </submittedName>
</protein>
<organism evidence="1 2">
    <name type="scientific">Desulfotruncus arcticus DSM 17038</name>
    <dbReference type="NCBI Taxonomy" id="1121424"/>
    <lineage>
        <taxon>Bacteria</taxon>
        <taxon>Bacillati</taxon>
        <taxon>Bacillota</taxon>
        <taxon>Clostridia</taxon>
        <taxon>Eubacteriales</taxon>
        <taxon>Desulfallaceae</taxon>
        <taxon>Desulfotruncus</taxon>
    </lineage>
</organism>
<dbReference type="AlphaFoldDB" id="A0A1I2U6W4"/>
<sequence>MLCKTKKIKAPCETCMYKNGVECFSVLAMLKTARAMEMELFNHGVEGMVGEMTLPCENYAADNAVLAKKLKKII</sequence>
<dbReference type="RefSeq" id="WP_092471697.1">
    <property type="nucleotide sequence ID" value="NZ_FOOX01000008.1"/>
</dbReference>
<proteinExistence type="predicted"/>
<evidence type="ECO:0000313" key="2">
    <source>
        <dbReference type="Proteomes" id="UP000199337"/>
    </source>
</evidence>
<dbReference type="Proteomes" id="UP000199337">
    <property type="component" value="Unassembled WGS sequence"/>
</dbReference>
<reference evidence="2" key="1">
    <citation type="submission" date="2016-10" db="EMBL/GenBank/DDBJ databases">
        <authorList>
            <person name="Varghese N."/>
            <person name="Submissions S."/>
        </authorList>
    </citation>
    <scope>NUCLEOTIDE SEQUENCE [LARGE SCALE GENOMIC DNA]</scope>
    <source>
        <strain evidence="2">DSM 17038</strain>
    </source>
</reference>
<evidence type="ECO:0000313" key="1">
    <source>
        <dbReference type="EMBL" id="SFG72099.1"/>
    </source>
</evidence>
<accession>A0A1I2U6W4</accession>
<gene>
    <name evidence="1" type="ORF">SAMN05660649_02502</name>
</gene>
<dbReference type="EMBL" id="FOOX01000008">
    <property type="protein sequence ID" value="SFG72099.1"/>
    <property type="molecule type" value="Genomic_DNA"/>
</dbReference>
<name>A0A1I2U6W4_9FIRM</name>